<sequence length="204" mass="23579">MKQPIRFFAIGLFTAAILMFGYFSLFDQSTAVENAPVEDLISQIEDEGYRVITEEEFITFSLLDLDEADVKDKQVEKEKEKEDKNKDSKKESDATKEEKKDSKDTSSDKKKDEKDEKKSSDDKKEKSKKKKSETITITTDQGVVTEDIADMLYKEKVIDDKQKFLDYMEDNDYSPYIQIGTFKVKKDMSLKELAKTFTTYPGSK</sequence>
<dbReference type="AlphaFoldDB" id="A0A9D1TK91"/>
<organism evidence="3 4">
    <name type="scientific">Candidatus Pseudogracilibacillus intestinigallinarum</name>
    <dbReference type="NCBI Taxonomy" id="2838742"/>
    <lineage>
        <taxon>Bacteria</taxon>
        <taxon>Bacillati</taxon>
        <taxon>Bacillota</taxon>
        <taxon>Bacilli</taxon>
        <taxon>Bacillales</taxon>
        <taxon>Bacillaceae</taxon>
        <taxon>Pseudogracilibacillus</taxon>
    </lineage>
</organism>
<dbReference type="Proteomes" id="UP000823937">
    <property type="component" value="Unassembled WGS sequence"/>
</dbReference>
<keyword evidence="2" id="KW-0472">Membrane</keyword>
<dbReference type="EMBL" id="DXHX01000123">
    <property type="protein sequence ID" value="HIV74995.1"/>
    <property type="molecule type" value="Genomic_DNA"/>
</dbReference>
<accession>A0A9D1TK91</accession>
<evidence type="ECO:0000256" key="2">
    <source>
        <dbReference type="SAM" id="Phobius"/>
    </source>
</evidence>
<evidence type="ECO:0000313" key="4">
    <source>
        <dbReference type="Proteomes" id="UP000823937"/>
    </source>
</evidence>
<evidence type="ECO:0000313" key="3">
    <source>
        <dbReference type="EMBL" id="HIV74995.1"/>
    </source>
</evidence>
<feature type="transmembrane region" description="Helical" evidence="2">
    <location>
        <begin position="7"/>
        <end position="26"/>
    </location>
</feature>
<feature type="compositionally biased region" description="Basic and acidic residues" evidence="1">
    <location>
        <begin position="72"/>
        <end position="125"/>
    </location>
</feature>
<keyword evidence="2" id="KW-1133">Transmembrane helix</keyword>
<proteinExistence type="predicted"/>
<keyword evidence="2" id="KW-0812">Transmembrane</keyword>
<reference evidence="3" key="1">
    <citation type="journal article" date="2021" name="PeerJ">
        <title>Extensive microbial diversity within the chicken gut microbiome revealed by metagenomics and culture.</title>
        <authorList>
            <person name="Gilroy R."/>
            <person name="Ravi A."/>
            <person name="Getino M."/>
            <person name="Pursley I."/>
            <person name="Horton D.L."/>
            <person name="Alikhan N.F."/>
            <person name="Baker D."/>
            <person name="Gharbi K."/>
            <person name="Hall N."/>
            <person name="Watson M."/>
            <person name="Adriaenssens E.M."/>
            <person name="Foster-Nyarko E."/>
            <person name="Jarju S."/>
            <person name="Secka A."/>
            <person name="Antonio M."/>
            <person name="Oren A."/>
            <person name="Chaudhuri R.R."/>
            <person name="La Ragione R."/>
            <person name="Hildebrand F."/>
            <person name="Pallen M.J."/>
        </authorList>
    </citation>
    <scope>NUCLEOTIDE SEQUENCE</scope>
    <source>
        <strain evidence="3">CHK169-2315</strain>
    </source>
</reference>
<reference evidence="3" key="2">
    <citation type="submission" date="2021-04" db="EMBL/GenBank/DDBJ databases">
        <authorList>
            <person name="Gilroy R."/>
        </authorList>
    </citation>
    <scope>NUCLEOTIDE SEQUENCE</scope>
    <source>
        <strain evidence="3">CHK169-2315</strain>
    </source>
</reference>
<protein>
    <recommendedName>
        <fullName evidence="5">YceG-like family protein</fullName>
    </recommendedName>
</protein>
<gene>
    <name evidence="3" type="ORF">H9895_07970</name>
</gene>
<feature type="region of interest" description="Disordered" evidence="1">
    <location>
        <begin position="72"/>
        <end position="136"/>
    </location>
</feature>
<evidence type="ECO:0008006" key="5">
    <source>
        <dbReference type="Google" id="ProtNLM"/>
    </source>
</evidence>
<comment type="caution">
    <text evidence="3">The sequence shown here is derived from an EMBL/GenBank/DDBJ whole genome shotgun (WGS) entry which is preliminary data.</text>
</comment>
<name>A0A9D1TK91_9BACI</name>
<evidence type="ECO:0000256" key="1">
    <source>
        <dbReference type="SAM" id="MobiDB-lite"/>
    </source>
</evidence>
<dbReference type="Gene3D" id="3.30.1490.480">
    <property type="entry name" value="Endolytic murein transglycosylase"/>
    <property type="match status" value="1"/>
</dbReference>